<feature type="domain" description="RRM" evidence="4">
    <location>
        <begin position="39"/>
        <end position="182"/>
    </location>
</feature>
<dbReference type="InterPro" id="IPR036875">
    <property type="entry name" value="Znf_CCHC_sf"/>
</dbReference>
<dbReference type="EMBL" id="LT934115">
    <property type="protein sequence ID" value="VAH58624.1"/>
    <property type="molecule type" value="Genomic_DNA"/>
</dbReference>
<feature type="region of interest" description="Disordered" evidence="3">
    <location>
        <begin position="244"/>
        <end position="431"/>
    </location>
</feature>
<keyword evidence="2" id="KW-0694">RNA-binding</keyword>
<dbReference type="PROSITE" id="PS50102">
    <property type="entry name" value="RRM"/>
    <property type="match status" value="1"/>
</dbReference>
<dbReference type="GO" id="GO:0003723">
    <property type="term" value="F:RNA binding"/>
    <property type="evidence" value="ECO:0007669"/>
    <property type="project" value="UniProtKB-UniRule"/>
</dbReference>
<feature type="domain" description="CCHC-type" evidence="5">
    <location>
        <begin position="214"/>
        <end position="229"/>
    </location>
</feature>
<keyword evidence="7" id="KW-1185">Reference proteome</keyword>
<name>A0A9R0REK7_TRITD</name>
<dbReference type="AlphaFoldDB" id="A0A9R0REK7"/>
<evidence type="ECO:0000256" key="1">
    <source>
        <dbReference type="PROSITE-ProRule" id="PRU00047"/>
    </source>
</evidence>
<gene>
    <name evidence="6" type="ORF">TRITD_3Av1G047590</name>
</gene>
<evidence type="ECO:0000256" key="2">
    <source>
        <dbReference type="PROSITE-ProRule" id="PRU00176"/>
    </source>
</evidence>
<accession>A0A9R0REK7</accession>
<dbReference type="SMART" id="SM00343">
    <property type="entry name" value="ZnF_C2HC"/>
    <property type="match status" value="2"/>
</dbReference>
<dbReference type="InterPro" id="IPR035979">
    <property type="entry name" value="RBD_domain_sf"/>
</dbReference>
<keyword evidence="1" id="KW-0863">Zinc-finger</keyword>
<evidence type="ECO:0008006" key="8">
    <source>
        <dbReference type="Google" id="ProtNLM"/>
    </source>
</evidence>
<dbReference type="Pfam" id="PF00076">
    <property type="entry name" value="RRM_1"/>
    <property type="match status" value="1"/>
</dbReference>
<feature type="region of interest" description="Disordered" evidence="3">
    <location>
        <begin position="181"/>
        <end position="212"/>
    </location>
</feature>
<evidence type="ECO:0000313" key="6">
    <source>
        <dbReference type="EMBL" id="VAH58624.1"/>
    </source>
</evidence>
<feature type="compositionally biased region" description="Basic and acidic residues" evidence="3">
    <location>
        <begin position="409"/>
        <end position="418"/>
    </location>
</feature>
<sequence>MACRIRIRIRYSEEVVTFCCLFRCRMPRYDERDRYGGNTRLYVGRLPSRTRTRDLEDLFGRYGRAEIETHLFNFLHPMALVIHMVLGAYPTSVSMVDWWEGALGGIGGYSRKFILRGDTFLYLRLDGVTVSGNHFHRVRHVDMKHEFAFVEFSDPRDADEARYNLDGRDFDGSRMIVEFAKGVPRGQGGGGDRDRGRGGDREYMGRGPPPGSGRCFNCGIDGHWARDCKAGDWKNRCYRCGDSGHIERDCQNSPKNLKRGKSYSRSPSPRRGRVRDRSYSRSRSRSYSRSVSPRRDERRSRSPRDSRSPRRSPRDSRSPRRSPRDSRSPRRSPRDSRSPMKSPRGSRSPMRSPRDSRSPRRSASPAKGRARSPTPPGSRSPAPRENSRSPMKADSPNNMSPAANGRSPSPRDGEDNGNHRAPSGSASPGGG</sequence>
<protein>
    <recommendedName>
        <fullName evidence="8">Arginine/serine-rich splicing factor</fullName>
    </recommendedName>
</protein>
<feature type="compositionally biased region" description="Basic and acidic residues" evidence="3">
    <location>
        <begin position="191"/>
        <end position="204"/>
    </location>
</feature>
<dbReference type="SUPFAM" id="SSF57756">
    <property type="entry name" value="Retrovirus zinc finger-like domains"/>
    <property type="match status" value="1"/>
</dbReference>
<organism evidence="6 7">
    <name type="scientific">Triticum turgidum subsp. durum</name>
    <name type="common">Durum wheat</name>
    <name type="synonym">Triticum durum</name>
    <dbReference type="NCBI Taxonomy" id="4567"/>
    <lineage>
        <taxon>Eukaryota</taxon>
        <taxon>Viridiplantae</taxon>
        <taxon>Streptophyta</taxon>
        <taxon>Embryophyta</taxon>
        <taxon>Tracheophyta</taxon>
        <taxon>Spermatophyta</taxon>
        <taxon>Magnoliopsida</taxon>
        <taxon>Liliopsida</taxon>
        <taxon>Poales</taxon>
        <taxon>Poaceae</taxon>
        <taxon>BOP clade</taxon>
        <taxon>Pooideae</taxon>
        <taxon>Triticodae</taxon>
        <taxon>Triticeae</taxon>
        <taxon>Triticinae</taxon>
        <taxon>Triticum</taxon>
    </lineage>
</organism>
<feature type="domain" description="CCHC-type" evidence="5">
    <location>
        <begin position="236"/>
        <end position="252"/>
    </location>
</feature>
<dbReference type="InterPro" id="IPR001878">
    <property type="entry name" value="Znf_CCHC"/>
</dbReference>
<reference evidence="6 7" key="1">
    <citation type="submission" date="2017-09" db="EMBL/GenBank/DDBJ databases">
        <authorList>
            <consortium name="International Durum Wheat Genome Sequencing Consortium (IDWGSC)"/>
            <person name="Milanesi L."/>
        </authorList>
    </citation>
    <scope>NUCLEOTIDE SEQUENCE [LARGE SCALE GENOMIC DNA]</scope>
    <source>
        <strain evidence="7">cv. Svevo</strain>
    </source>
</reference>
<feature type="compositionally biased region" description="Low complexity" evidence="3">
    <location>
        <begin position="339"/>
        <end position="351"/>
    </location>
</feature>
<dbReference type="PANTHER" id="PTHR48038">
    <property type="entry name" value="RIBONUCLEOPROTEIN RB97D"/>
    <property type="match status" value="1"/>
</dbReference>
<dbReference type="Proteomes" id="UP000324705">
    <property type="component" value="Chromosome 3A"/>
</dbReference>
<dbReference type="GO" id="GO:0008270">
    <property type="term" value="F:zinc ion binding"/>
    <property type="evidence" value="ECO:0007669"/>
    <property type="project" value="UniProtKB-KW"/>
</dbReference>
<keyword evidence="1" id="KW-0479">Metal-binding</keyword>
<dbReference type="OMA" id="RIRIRYS"/>
<evidence type="ECO:0000313" key="7">
    <source>
        <dbReference type="Proteomes" id="UP000324705"/>
    </source>
</evidence>
<dbReference type="Gramene" id="TRITD3Av1G047590.8">
    <property type="protein sequence ID" value="TRITD3Av1G047590.8"/>
    <property type="gene ID" value="TRITD3Av1G047590"/>
</dbReference>
<dbReference type="SUPFAM" id="SSF54928">
    <property type="entry name" value="RNA-binding domain, RBD"/>
    <property type="match status" value="2"/>
</dbReference>
<dbReference type="InterPro" id="IPR012677">
    <property type="entry name" value="Nucleotide-bd_a/b_plait_sf"/>
</dbReference>
<keyword evidence="1" id="KW-0862">Zinc</keyword>
<feature type="compositionally biased region" description="Low complexity" evidence="3">
    <location>
        <begin position="421"/>
        <end position="431"/>
    </location>
</feature>
<proteinExistence type="predicted"/>
<evidence type="ECO:0000259" key="4">
    <source>
        <dbReference type="PROSITE" id="PS50102"/>
    </source>
</evidence>
<evidence type="ECO:0000259" key="5">
    <source>
        <dbReference type="PROSITE" id="PS50158"/>
    </source>
</evidence>
<dbReference type="PROSITE" id="PS50158">
    <property type="entry name" value="ZF_CCHC"/>
    <property type="match status" value="2"/>
</dbReference>
<feature type="compositionally biased region" description="Basic and acidic residues" evidence="3">
    <location>
        <begin position="293"/>
        <end position="338"/>
    </location>
</feature>
<dbReference type="SMART" id="SM00360">
    <property type="entry name" value="RRM"/>
    <property type="match status" value="1"/>
</dbReference>
<dbReference type="Gene3D" id="4.10.60.10">
    <property type="entry name" value="Zinc finger, CCHC-type"/>
    <property type="match status" value="2"/>
</dbReference>
<dbReference type="FunFam" id="4.10.60.10:FF:000022">
    <property type="entry name" value="Serine/arginine-rich splicing factor RS2Z32"/>
    <property type="match status" value="1"/>
</dbReference>
<evidence type="ECO:0000256" key="3">
    <source>
        <dbReference type="SAM" id="MobiDB-lite"/>
    </source>
</evidence>
<dbReference type="PANTHER" id="PTHR48038:SF1">
    <property type="entry name" value="RIBONUCLEOPROTEIN RB97D"/>
    <property type="match status" value="1"/>
</dbReference>
<dbReference type="FunFam" id="4.10.60.10:FF:000003">
    <property type="entry name" value="serine/arginine-rich splicing factor RS2Z32-like isoform X1"/>
    <property type="match status" value="1"/>
</dbReference>
<dbReference type="Pfam" id="PF00098">
    <property type="entry name" value="zf-CCHC"/>
    <property type="match status" value="2"/>
</dbReference>
<dbReference type="Gene3D" id="3.30.70.330">
    <property type="match status" value="1"/>
</dbReference>
<feature type="compositionally biased region" description="Basic residues" evidence="3">
    <location>
        <begin position="256"/>
        <end position="286"/>
    </location>
</feature>
<dbReference type="InterPro" id="IPR000504">
    <property type="entry name" value="RRM_dom"/>
</dbReference>